<feature type="chain" id="PRO_5026048197" description="Outer membrane protein beta-barrel domain-containing protein" evidence="1">
    <location>
        <begin position="28"/>
        <end position="137"/>
    </location>
</feature>
<name>A0A6H1U3L4_9CYAN</name>
<proteinExistence type="predicted"/>
<dbReference type="RefSeq" id="WP_168571391.1">
    <property type="nucleotide sequence ID" value="NZ_CP051167.1"/>
</dbReference>
<protein>
    <recommendedName>
        <fullName evidence="4">Outer membrane protein beta-barrel domain-containing protein</fullName>
    </recommendedName>
</protein>
<gene>
    <name evidence="2" type="ORF">HCG48_23785</name>
</gene>
<dbReference type="EMBL" id="CP051167">
    <property type="protein sequence ID" value="QIZ73245.1"/>
    <property type="molecule type" value="Genomic_DNA"/>
</dbReference>
<sequence>MKSLANTSMAIAAIAAILLGSERQAIAQLVPRPWVSVGIEDSEPTFSVGVRALGFGAELGLTNDSTVGVDVMKFINPPFVSQVSGYVGVGLYDDPDSDDRDIAFSGGVQVFPEGNIFFGAGYHSIRGINGQIGIKLF</sequence>
<evidence type="ECO:0000313" key="2">
    <source>
        <dbReference type="EMBL" id="QIZ73245.1"/>
    </source>
</evidence>
<keyword evidence="1" id="KW-0732">Signal</keyword>
<evidence type="ECO:0000313" key="3">
    <source>
        <dbReference type="Proteomes" id="UP000500857"/>
    </source>
</evidence>
<organism evidence="2 3">
    <name type="scientific">Oxynema aestuarii AP17</name>
    <dbReference type="NCBI Taxonomy" id="2064643"/>
    <lineage>
        <taxon>Bacteria</taxon>
        <taxon>Bacillati</taxon>
        <taxon>Cyanobacteriota</taxon>
        <taxon>Cyanophyceae</taxon>
        <taxon>Oscillatoriophycideae</taxon>
        <taxon>Oscillatoriales</taxon>
        <taxon>Oscillatoriaceae</taxon>
        <taxon>Oxynema</taxon>
        <taxon>Oxynema aestuarii</taxon>
    </lineage>
</organism>
<reference evidence="2 3" key="1">
    <citation type="submission" date="2020-04" db="EMBL/GenBank/DDBJ databases">
        <authorList>
            <person name="Basu S."/>
            <person name="Maruthanayagam V."/>
            <person name="Chakraborty S."/>
            <person name="Pramanik A."/>
            <person name="Mukherjee J."/>
            <person name="Brink B."/>
        </authorList>
    </citation>
    <scope>NUCLEOTIDE SEQUENCE [LARGE SCALE GENOMIC DNA]</scope>
    <source>
        <strain evidence="2 3">AP17</strain>
    </source>
</reference>
<evidence type="ECO:0000256" key="1">
    <source>
        <dbReference type="SAM" id="SignalP"/>
    </source>
</evidence>
<accession>A0A6H1U3L4</accession>
<feature type="signal peptide" evidence="1">
    <location>
        <begin position="1"/>
        <end position="27"/>
    </location>
</feature>
<evidence type="ECO:0008006" key="4">
    <source>
        <dbReference type="Google" id="ProtNLM"/>
    </source>
</evidence>
<dbReference type="Proteomes" id="UP000500857">
    <property type="component" value="Chromosome"/>
</dbReference>
<keyword evidence="3" id="KW-1185">Reference proteome</keyword>
<dbReference type="KEGG" id="oxy:HCG48_23785"/>
<dbReference type="AlphaFoldDB" id="A0A6H1U3L4"/>